<feature type="transmembrane region" description="Helical" evidence="1">
    <location>
        <begin position="12"/>
        <end position="38"/>
    </location>
</feature>
<dbReference type="OrthoDB" id="10349055at2759"/>
<evidence type="ECO:0000256" key="1">
    <source>
        <dbReference type="SAM" id="Phobius"/>
    </source>
</evidence>
<dbReference type="GeneID" id="17037650"/>
<accession>I0YMQ9</accession>
<evidence type="ECO:0000313" key="3">
    <source>
        <dbReference type="Proteomes" id="UP000007264"/>
    </source>
</evidence>
<sequence>MAPVPSGADKDVFLGYGNIVGFLIAVHVVAFLFWLYMLARGGNRPSRKVATD</sequence>
<keyword evidence="1" id="KW-1133">Transmembrane helix</keyword>
<dbReference type="Proteomes" id="UP000007264">
    <property type="component" value="Unassembled WGS sequence"/>
</dbReference>
<keyword evidence="1" id="KW-0472">Membrane</keyword>
<organism evidence="2 3">
    <name type="scientific">Coccomyxa subellipsoidea (strain C-169)</name>
    <name type="common">Green microalga</name>
    <dbReference type="NCBI Taxonomy" id="574566"/>
    <lineage>
        <taxon>Eukaryota</taxon>
        <taxon>Viridiplantae</taxon>
        <taxon>Chlorophyta</taxon>
        <taxon>core chlorophytes</taxon>
        <taxon>Trebouxiophyceae</taxon>
        <taxon>Trebouxiophyceae incertae sedis</taxon>
        <taxon>Coccomyxaceae</taxon>
        <taxon>Coccomyxa</taxon>
        <taxon>Coccomyxa subellipsoidea</taxon>
    </lineage>
</organism>
<dbReference type="AlphaFoldDB" id="I0YMQ9"/>
<dbReference type="KEGG" id="csl:COCSUDRAFT_58417"/>
<reference evidence="2 3" key="1">
    <citation type="journal article" date="2012" name="Genome Biol.">
        <title>The genome of the polar eukaryotic microalga coccomyxa subellipsoidea reveals traits of cold adaptation.</title>
        <authorList>
            <person name="Blanc G."/>
            <person name="Agarkova I."/>
            <person name="Grimwood J."/>
            <person name="Kuo A."/>
            <person name="Brueggeman A."/>
            <person name="Dunigan D."/>
            <person name="Gurnon J."/>
            <person name="Ladunga I."/>
            <person name="Lindquist E."/>
            <person name="Lucas S."/>
            <person name="Pangilinan J."/>
            <person name="Proschold T."/>
            <person name="Salamov A."/>
            <person name="Schmutz J."/>
            <person name="Weeks D."/>
            <person name="Yamada T."/>
            <person name="Claverie J.M."/>
            <person name="Grigoriev I."/>
            <person name="Van Etten J."/>
            <person name="Lomsadze A."/>
            <person name="Borodovsky M."/>
        </authorList>
    </citation>
    <scope>NUCLEOTIDE SEQUENCE [LARGE SCALE GENOMIC DNA]</scope>
    <source>
        <strain evidence="2 3">C-169</strain>
    </source>
</reference>
<protein>
    <submittedName>
        <fullName evidence="2">Uncharacterized protein</fullName>
    </submittedName>
</protein>
<gene>
    <name evidence="2" type="ORF">COCSUDRAFT_58417</name>
</gene>
<evidence type="ECO:0000313" key="2">
    <source>
        <dbReference type="EMBL" id="EIE19678.1"/>
    </source>
</evidence>
<keyword evidence="1" id="KW-0812">Transmembrane</keyword>
<dbReference type="RefSeq" id="XP_005644222.1">
    <property type="nucleotide sequence ID" value="XM_005644165.1"/>
</dbReference>
<proteinExistence type="predicted"/>
<name>I0YMQ9_COCSC</name>
<comment type="caution">
    <text evidence="2">The sequence shown here is derived from an EMBL/GenBank/DDBJ whole genome shotgun (WGS) entry which is preliminary data.</text>
</comment>
<dbReference type="EMBL" id="AGSI01000018">
    <property type="protein sequence ID" value="EIE19678.1"/>
    <property type="molecule type" value="Genomic_DNA"/>
</dbReference>
<keyword evidence="3" id="KW-1185">Reference proteome</keyword>